<dbReference type="EMBL" id="JAZGQO010000001">
    <property type="protein sequence ID" value="KAK6194782.1"/>
    <property type="molecule type" value="Genomic_DNA"/>
</dbReference>
<dbReference type="SUPFAM" id="SSF57850">
    <property type="entry name" value="RING/U-box"/>
    <property type="match status" value="1"/>
</dbReference>
<dbReference type="InterPro" id="IPR013083">
    <property type="entry name" value="Znf_RING/FYVE/PHD"/>
</dbReference>
<evidence type="ECO:0000256" key="2">
    <source>
        <dbReference type="ARBA" id="ARBA00022771"/>
    </source>
</evidence>
<dbReference type="Gene3D" id="3.30.40.10">
    <property type="entry name" value="Zinc/RING finger domain, C3HC4 (zinc finger)"/>
    <property type="match status" value="1"/>
</dbReference>
<name>A0AAN8KGE4_PATCE</name>
<keyword evidence="3" id="KW-0862">Zinc</keyword>
<dbReference type="PROSITE" id="PS00518">
    <property type="entry name" value="ZF_RING_1"/>
    <property type="match status" value="1"/>
</dbReference>
<dbReference type="Gene3D" id="3.30.160.60">
    <property type="entry name" value="Classic Zinc Finger"/>
    <property type="match status" value="1"/>
</dbReference>
<dbReference type="SUPFAM" id="SSF57845">
    <property type="entry name" value="B-box zinc-binding domain"/>
    <property type="match status" value="1"/>
</dbReference>
<accession>A0AAN8KGE4</accession>
<dbReference type="Proteomes" id="UP001347796">
    <property type="component" value="Unassembled WGS sequence"/>
</dbReference>
<reference evidence="8 9" key="1">
    <citation type="submission" date="2024-01" db="EMBL/GenBank/DDBJ databases">
        <title>The genome of the rayed Mediterranean limpet Patella caerulea (Linnaeus, 1758).</title>
        <authorList>
            <person name="Anh-Thu Weber A."/>
            <person name="Halstead-Nussloch G."/>
        </authorList>
    </citation>
    <scope>NUCLEOTIDE SEQUENCE [LARGE SCALE GENOMIC DNA]</scope>
    <source>
        <strain evidence="8">AATW-2023a</strain>
        <tissue evidence="8">Whole specimen</tissue>
    </source>
</reference>
<dbReference type="InterPro" id="IPR001841">
    <property type="entry name" value="Znf_RING"/>
</dbReference>
<evidence type="ECO:0000256" key="1">
    <source>
        <dbReference type="ARBA" id="ARBA00022723"/>
    </source>
</evidence>
<dbReference type="InterPro" id="IPR011042">
    <property type="entry name" value="6-blade_b-propeller_TolB-like"/>
</dbReference>
<evidence type="ECO:0000313" key="9">
    <source>
        <dbReference type="Proteomes" id="UP001347796"/>
    </source>
</evidence>
<dbReference type="PANTHER" id="PTHR25462">
    <property type="entry name" value="BONUS, ISOFORM C-RELATED"/>
    <property type="match status" value="1"/>
</dbReference>
<feature type="domain" description="B box-type" evidence="7">
    <location>
        <begin position="165"/>
        <end position="202"/>
    </location>
</feature>
<evidence type="ECO:0000259" key="6">
    <source>
        <dbReference type="PROSITE" id="PS50089"/>
    </source>
</evidence>
<dbReference type="GO" id="GO:0008270">
    <property type="term" value="F:zinc ion binding"/>
    <property type="evidence" value="ECO:0007669"/>
    <property type="project" value="UniProtKB-KW"/>
</dbReference>
<evidence type="ECO:0000256" key="5">
    <source>
        <dbReference type="SAM" id="MobiDB-lite"/>
    </source>
</evidence>
<dbReference type="SMART" id="SM00184">
    <property type="entry name" value="RING"/>
    <property type="match status" value="1"/>
</dbReference>
<proteinExistence type="predicted"/>
<evidence type="ECO:0000256" key="4">
    <source>
        <dbReference type="PROSITE-ProRule" id="PRU00024"/>
    </source>
</evidence>
<feature type="compositionally biased region" description="Basic and acidic residues" evidence="5">
    <location>
        <begin position="139"/>
        <end position="151"/>
    </location>
</feature>
<dbReference type="InterPro" id="IPR017907">
    <property type="entry name" value="Znf_RING_CS"/>
</dbReference>
<dbReference type="PANTHER" id="PTHR25462:SF296">
    <property type="entry name" value="MEIOTIC P26, ISOFORM F"/>
    <property type="match status" value="1"/>
</dbReference>
<dbReference type="InterPro" id="IPR000315">
    <property type="entry name" value="Znf_B-box"/>
</dbReference>
<keyword evidence="1" id="KW-0479">Metal-binding</keyword>
<gene>
    <name evidence="8" type="ORF">SNE40_000341</name>
</gene>
<feature type="domain" description="B box-type" evidence="7">
    <location>
        <begin position="90"/>
        <end position="140"/>
    </location>
</feature>
<feature type="domain" description="RING-type" evidence="6">
    <location>
        <begin position="15"/>
        <end position="59"/>
    </location>
</feature>
<evidence type="ECO:0000313" key="8">
    <source>
        <dbReference type="EMBL" id="KAK6194782.1"/>
    </source>
</evidence>
<sequence length="755" mass="85102">MEEHNEVIPRKFLCCKLCDDEFRQPKYLPCLHSFCKNCLMEYVQRTSTDKGYFNCPVCKTETNVRQRGLEDLPDNVFARRLSCPVVPMLVREKICRNCQYNNKITESVSHCVNCDDFLCEKCAEAHLEQQETASHKIQPVKDYDSKAKSDESNGNDMSNVLSKCCDLYDPLDIGAMFCVDCDMAVCSDCHTSNHIDHRCAELSAIAENFVTKIKEPLAELANDSKILTKNLRELEKSDKIVAKNQLELQKLVKQRTKVLCNFIQEYENVLISEIDKRHLDSRKRIKRKKSEIQMHLASLTAVTELTEKLVTFGSDEEKVSMRRKIGRRVRELCEDPLPDEACYEPICLQLSEQKMSVEKICDMFGELTDREITPRFTKRLVNTQASSLESRESRPGSTSEYTEDNLTEITELDEGSDLDKDSDMLSASNHSDVFYSMKSQPEEIPTVEEVLDESADNSFHSSFHDDVPCQNLDNPTKEIMLPSNIQKECIKGIGVNSIGDIVIGAVSPGNHTIHVMEKRGIIRGQSTVEPGWNLHSVASDGKVSLMSTKGDNRYKIKVLANDGTGTPISDVQFETFGLNYFTSNSLGHVIATSNRYGQRSVSQGKAAKSGGNIAVYNTDGVMIRRITNDDFQDLDLYLLEKPCCTCVDKDNNFFVTDPGSHVVCGFTSDGKLLFEYGNTDTEEEFYVGPDAVCTDKDGNVIVTDKREGRLDVLNHEGQLLKCLFTTDNIKFVSTTPDKLLMVATCEGSIKFYDYL</sequence>
<dbReference type="SUPFAM" id="SSF101898">
    <property type="entry name" value="NHL repeat"/>
    <property type="match status" value="1"/>
</dbReference>
<feature type="region of interest" description="Disordered" evidence="5">
    <location>
        <begin position="133"/>
        <end position="154"/>
    </location>
</feature>
<dbReference type="Gene3D" id="2.120.10.30">
    <property type="entry name" value="TolB, C-terminal domain"/>
    <property type="match status" value="1"/>
</dbReference>
<keyword evidence="9" id="KW-1185">Reference proteome</keyword>
<feature type="region of interest" description="Disordered" evidence="5">
    <location>
        <begin position="383"/>
        <end position="406"/>
    </location>
</feature>
<dbReference type="InterPro" id="IPR047153">
    <property type="entry name" value="TRIM45/56/19-like"/>
</dbReference>
<keyword evidence="2 4" id="KW-0863">Zinc-finger</keyword>
<dbReference type="PROSITE" id="PS50119">
    <property type="entry name" value="ZF_BBOX"/>
    <property type="match status" value="2"/>
</dbReference>
<evidence type="ECO:0000256" key="3">
    <source>
        <dbReference type="ARBA" id="ARBA00022833"/>
    </source>
</evidence>
<evidence type="ECO:0000259" key="7">
    <source>
        <dbReference type="PROSITE" id="PS50119"/>
    </source>
</evidence>
<dbReference type="PROSITE" id="PS50089">
    <property type="entry name" value="ZF_RING_2"/>
    <property type="match status" value="1"/>
</dbReference>
<protein>
    <submittedName>
        <fullName evidence="8">Uncharacterized protein</fullName>
    </submittedName>
</protein>
<dbReference type="Pfam" id="PF00097">
    <property type="entry name" value="zf-C3HC4"/>
    <property type="match status" value="1"/>
</dbReference>
<dbReference type="CDD" id="cd16579">
    <property type="entry name" value="RING-HC_PML_C-V"/>
    <property type="match status" value="1"/>
</dbReference>
<organism evidence="8 9">
    <name type="scientific">Patella caerulea</name>
    <name type="common">Rayed Mediterranean limpet</name>
    <dbReference type="NCBI Taxonomy" id="87958"/>
    <lineage>
        <taxon>Eukaryota</taxon>
        <taxon>Metazoa</taxon>
        <taxon>Spiralia</taxon>
        <taxon>Lophotrochozoa</taxon>
        <taxon>Mollusca</taxon>
        <taxon>Gastropoda</taxon>
        <taxon>Patellogastropoda</taxon>
        <taxon>Patelloidea</taxon>
        <taxon>Patellidae</taxon>
        <taxon>Patella</taxon>
    </lineage>
</organism>
<comment type="caution">
    <text evidence="8">The sequence shown here is derived from an EMBL/GenBank/DDBJ whole genome shotgun (WGS) entry which is preliminary data.</text>
</comment>
<dbReference type="InterPro" id="IPR018957">
    <property type="entry name" value="Znf_C3HC4_RING-type"/>
</dbReference>
<dbReference type="AlphaFoldDB" id="A0AAN8KGE4"/>